<dbReference type="AlphaFoldDB" id="G3IGH7"/>
<evidence type="ECO:0000313" key="1">
    <source>
        <dbReference type="EMBL" id="EGW14547.1"/>
    </source>
</evidence>
<dbReference type="EMBL" id="JH002576">
    <property type="protein sequence ID" value="EGW14547.1"/>
    <property type="molecule type" value="Genomic_DNA"/>
</dbReference>
<protein>
    <submittedName>
        <fullName evidence="1">Uncharacterized protein</fullName>
    </submittedName>
</protein>
<organism evidence="1 2">
    <name type="scientific">Cricetulus griseus</name>
    <name type="common">Chinese hamster</name>
    <name type="synonym">Cricetulus barabensis griseus</name>
    <dbReference type="NCBI Taxonomy" id="10029"/>
    <lineage>
        <taxon>Eukaryota</taxon>
        <taxon>Metazoa</taxon>
        <taxon>Chordata</taxon>
        <taxon>Craniata</taxon>
        <taxon>Vertebrata</taxon>
        <taxon>Euteleostomi</taxon>
        <taxon>Mammalia</taxon>
        <taxon>Eutheria</taxon>
        <taxon>Euarchontoglires</taxon>
        <taxon>Glires</taxon>
        <taxon>Rodentia</taxon>
        <taxon>Myomorpha</taxon>
        <taxon>Muroidea</taxon>
        <taxon>Cricetidae</taxon>
        <taxon>Cricetinae</taxon>
        <taxon>Cricetulus</taxon>
    </lineage>
</organism>
<evidence type="ECO:0000313" key="2">
    <source>
        <dbReference type="Proteomes" id="UP000001075"/>
    </source>
</evidence>
<reference evidence="2" key="1">
    <citation type="journal article" date="2011" name="Nat. Biotechnol.">
        <title>The genomic sequence of the Chinese hamster ovary (CHO)-K1 cell line.</title>
        <authorList>
            <person name="Xu X."/>
            <person name="Nagarajan H."/>
            <person name="Lewis N.E."/>
            <person name="Pan S."/>
            <person name="Cai Z."/>
            <person name="Liu X."/>
            <person name="Chen W."/>
            <person name="Xie M."/>
            <person name="Wang W."/>
            <person name="Hammond S."/>
            <person name="Andersen M.R."/>
            <person name="Neff N."/>
            <person name="Passarelli B."/>
            <person name="Koh W."/>
            <person name="Fan H.C."/>
            <person name="Wang J."/>
            <person name="Gui Y."/>
            <person name="Lee K.H."/>
            <person name="Betenbaugh M.J."/>
            <person name="Quake S.R."/>
            <person name="Famili I."/>
            <person name="Palsson B.O."/>
            <person name="Wang J."/>
        </authorList>
    </citation>
    <scope>NUCLEOTIDE SEQUENCE [LARGE SCALE GENOMIC DNA]</scope>
    <source>
        <strain evidence="2">CHO K1 cell line</strain>
    </source>
</reference>
<proteinExistence type="predicted"/>
<name>G3IGH7_CRIGR</name>
<dbReference type="InParanoid" id="G3IGH7"/>
<dbReference type="Proteomes" id="UP000001075">
    <property type="component" value="Unassembled WGS sequence"/>
</dbReference>
<accession>G3IGH7</accession>
<gene>
    <name evidence="1" type="ORF">I79_022892</name>
</gene>
<sequence length="95" mass="10251">MVACLVRAHTPPSPLSPHTQGDVFTLKNLGGIIPQGSQTHLPVTTTTILVILVVQKVSSKGSHGLDISGNNLIQVFKFLQEEHQDLTCHIKSEDS</sequence>